<dbReference type="OrthoDB" id="2019396at2"/>
<dbReference type="AlphaFoldDB" id="W7BCB6"/>
<dbReference type="NCBIfam" id="TIGR01641">
    <property type="entry name" value="phageSPP1_gp7"/>
    <property type="match status" value="1"/>
</dbReference>
<dbReference type="InterPro" id="IPR006528">
    <property type="entry name" value="Phage_head_morphogenesis_dom"/>
</dbReference>
<evidence type="ECO:0000259" key="3">
    <source>
        <dbReference type="Pfam" id="PF06381"/>
    </source>
</evidence>
<comment type="caution">
    <text evidence="4">The sequence shown here is derived from an EMBL/GenBank/DDBJ whole genome shotgun (WGS) entry which is preliminary data.</text>
</comment>
<evidence type="ECO:0000313" key="4">
    <source>
        <dbReference type="EMBL" id="EUJ24754.1"/>
    </source>
</evidence>
<dbReference type="PATRIC" id="fig|1265819.5.peg.516"/>
<dbReference type="STRING" id="1265819.PGRAN_02625"/>
<sequence>MSITEDLQQLRQDAKENRNDFMLGNGKGDPKDNLTRQRPGAAKILTFNDCKNLYASNGIVKNIIDIIPEDMTRAGWTLKTENKEVKKAIESKWRQLKTKDKFRKLFADDRLYGDGYISVGAISNSVDNGANLTQAIDMEKLKKVPYLNAFSAQKVSRFYTNEDMFSANYGEVEQFEISRRSRIGSQIMSVGGMSDTTQEIVHQSRILHQQSLRFEDEPDGRSVLEGLYDIIIVMDTSLWSVGQILYDYAFKVFKSPKVDNMTKKDKAEIGMLMDFKFRTEALALIGGDEELKKESTPTTGMKDLLDYGWDYLSGVVRMPKSVLRGQEAGTLTGAQYDVMNYYARVSSMQENQLRPHLEYLTRLLMCCDDDAGPKIDPDTFEWAIEFNPLWSVDSKTDAEIRKLTADADKIYIDSGVVDPEEVYDTRFGRFGVENTSKFNADSLEEIDEIAKKVLEAYNANRLVAMAKRMPITRYPHNVERAYAKNMLRLTQQIADIVLYEFDSNIAPEINSRNIRFDGYIVDSIFQKSLDRIKALTLGIFTAKEKYSIASKFVRASNSTAKTQFVNQMEVAGVDPTKTEPWLNDYMDEAIAENVSYIGSIGDEYNAKTEQIILRGAKEGRSSQEIRDELVDQIGMTENKAKFIARDQTGSLFGGLTTMRHKKAGIPGFMWSDSGDSRVRPKHVEYNGQYFSYDDPNAPIPGKDYACRCVAIPEFDPSKIPEYIAA</sequence>
<feature type="domain" description="Anti-CBASS protein Acb1-like N-terminal" evidence="3">
    <location>
        <begin position="52"/>
        <end position="409"/>
    </location>
</feature>
<keyword evidence="5" id="KW-1185">Reference proteome</keyword>
<dbReference type="Pfam" id="PF04233">
    <property type="entry name" value="Phage_Mu_F"/>
    <property type="match status" value="1"/>
</dbReference>
<dbReference type="Pfam" id="PF06381">
    <property type="entry name" value="Phage_portal_3"/>
    <property type="match status" value="1"/>
</dbReference>
<accession>W7BCB6</accession>
<evidence type="ECO:0000313" key="5">
    <source>
        <dbReference type="Proteomes" id="UP000019253"/>
    </source>
</evidence>
<name>W7BCB6_9LIST</name>
<proteinExistence type="predicted"/>
<organism evidence="4 5">
    <name type="scientific">Listeria grandensis FSL F6-0971</name>
    <dbReference type="NCBI Taxonomy" id="1265819"/>
    <lineage>
        <taxon>Bacteria</taxon>
        <taxon>Bacillati</taxon>
        <taxon>Bacillota</taxon>
        <taxon>Bacilli</taxon>
        <taxon>Bacillales</taxon>
        <taxon>Listeriaceae</taxon>
        <taxon>Listeria</taxon>
    </lineage>
</organism>
<feature type="region of interest" description="Disordered" evidence="1">
    <location>
        <begin position="14"/>
        <end position="37"/>
    </location>
</feature>
<reference evidence="4 5" key="1">
    <citation type="journal article" date="2014" name="Int. J. Syst. Evol. Microbiol.">
        <title>Listeria floridensis sp. nov., Listeria aquatica sp. nov., Listeria cornellensis sp. nov., Listeria riparia sp. nov. and Listeria grandensis sp. nov., from agricultural and natural environments.</title>
        <authorList>
            <person name="den Bakker H.C."/>
            <person name="Warchocki S."/>
            <person name="Wright E.M."/>
            <person name="Allred A.F."/>
            <person name="Ahlstrom C."/>
            <person name="Manuel C.S."/>
            <person name="Stasiewicz M.J."/>
            <person name="Burrell A."/>
            <person name="Roof S."/>
            <person name="Strawn L."/>
            <person name="Fortes E.D."/>
            <person name="Nightingale K.K."/>
            <person name="Kephart D."/>
            <person name="Wiedmann M."/>
        </authorList>
    </citation>
    <scope>NUCLEOTIDE SEQUENCE [LARGE SCALE GENOMIC DNA]</scope>
    <source>
        <strain evidence="5">FSL F6-971</strain>
    </source>
</reference>
<dbReference type="InterPro" id="IPR006445">
    <property type="entry name" value="Phage-assoc_HI1409"/>
</dbReference>
<feature type="domain" description="Phage head morphogenesis" evidence="2">
    <location>
        <begin position="610"/>
        <end position="711"/>
    </location>
</feature>
<dbReference type="RefSeq" id="WP_077914557.1">
    <property type="nucleotide sequence ID" value="NZ_AODD01000002.1"/>
</dbReference>
<evidence type="ECO:0000256" key="1">
    <source>
        <dbReference type="SAM" id="MobiDB-lite"/>
    </source>
</evidence>
<protein>
    <submittedName>
        <fullName evidence="4">Uncharacterized protein</fullName>
    </submittedName>
</protein>
<dbReference type="InterPro" id="IPR024459">
    <property type="entry name" value="Acb1-like_N"/>
</dbReference>
<gene>
    <name evidence="4" type="ORF">PGRAN_02625</name>
</gene>
<dbReference type="NCBIfam" id="TIGR01555">
    <property type="entry name" value="phge_rel_HI1409"/>
    <property type="match status" value="1"/>
</dbReference>
<evidence type="ECO:0000259" key="2">
    <source>
        <dbReference type="Pfam" id="PF04233"/>
    </source>
</evidence>
<dbReference type="EMBL" id="AODD01000002">
    <property type="protein sequence ID" value="EUJ24754.1"/>
    <property type="molecule type" value="Genomic_DNA"/>
</dbReference>
<dbReference type="Proteomes" id="UP000019253">
    <property type="component" value="Unassembled WGS sequence"/>
</dbReference>